<proteinExistence type="predicted"/>
<reference evidence="1" key="2">
    <citation type="journal article" date="2022" name="Res Sq">
        <title>Comparative Genomics Reveals Insights into the Divergent Evolution of Astigmatic Mites and Household Pest Adaptations.</title>
        <authorList>
            <person name="Xiong Q."/>
            <person name="Wan A.T.-Y."/>
            <person name="Liu X.-Y."/>
            <person name="Fung C.S.-H."/>
            <person name="Xiao X."/>
            <person name="Malainual N."/>
            <person name="Hou J."/>
            <person name="Wang L."/>
            <person name="Wang M."/>
            <person name="Yang K."/>
            <person name="Cui Y."/>
            <person name="Leung E."/>
            <person name="Nong W."/>
            <person name="Shin S.-K."/>
            <person name="Au S."/>
            <person name="Jeong K.Y."/>
            <person name="Chew F.T."/>
            <person name="Hui J."/>
            <person name="Leung T.F."/>
            <person name="Tungtrongchitr A."/>
            <person name="Zhong N."/>
            <person name="Liu Z."/>
            <person name="Tsui S."/>
        </authorList>
    </citation>
    <scope>NUCLEOTIDE SEQUENCE</scope>
    <source>
        <strain evidence="1">Derf</strain>
        <tissue evidence="1">Whole organism</tissue>
    </source>
</reference>
<accession>A0A922I9L7</accession>
<gene>
    <name evidence="1" type="ORF">DERF_000264</name>
</gene>
<dbReference type="AlphaFoldDB" id="A0A922I9L7"/>
<dbReference type="Proteomes" id="UP000790347">
    <property type="component" value="Unassembled WGS sequence"/>
</dbReference>
<comment type="caution">
    <text evidence="1">The sequence shown here is derived from an EMBL/GenBank/DDBJ whole genome shotgun (WGS) entry which is preliminary data.</text>
</comment>
<keyword evidence="2" id="KW-1185">Reference proteome</keyword>
<evidence type="ECO:0000313" key="2">
    <source>
        <dbReference type="Proteomes" id="UP000790347"/>
    </source>
</evidence>
<protein>
    <submittedName>
        <fullName evidence="1">Uncharacterized protein</fullName>
    </submittedName>
</protein>
<evidence type="ECO:0000313" key="1">
    <source>
        <dbReference type="EMBL" id="KAH9526161.1"/>
    </source>
</evidence>
<sequence>MTQQNAEVTGRSCRNDNSNTASVVFVCRVRGSDSGHASISTVMTDFVFATNEEDA</sequence>
<name>A0A922I9L7_DERFA</name>
<dbReference type="EMBL" id="ASGP02000001">
    <property type="protein sequence ID" value="KAH9526161.1"/>
    <property type="molecule type" value="Genomic_DNA"/>
</dbReference>
<reference evidence="1" key="1">
    <citation type="submission" date="2013-05" db="EMBL/GenBank/DDBJ databases">
        <authorList>
            <person name="Yim A.K.Y."/>
            <person name="Chan T.F."/>
            <person name="Ji K.M."/>
            <person name="Liu X.Y."/>
            <person name="Zhou J.W."/>
            <person name="Li R.Q."/>
            <person name="Yang K.Y."/>
            <person name="Li J."/>
            <person name="Li M."/>
            <person name="Law P.T.W."/>
            <person name="Wu Y.L."/>
            <person name="Cai Z.L."/>
            <person name="Qin H."/>
            <person name="Bao Y."/>
            <person name="Leung R.K.K."/>
            <person name="Ng P.K.S."/>
            <person name="Zou J."/>
            <person name="Zhong X.J."/>
            <person name="Ran P.X."/>
            <person name="Zhong N.S."/>
            <person name="Liu Z.G."/>
            <person name="Tsui S.K.W."/>
        </authorList>
    </citation>
    <scope>NUCLEOTIDE SEQUENCE</scope>
    <source>
        <strain evidence="1">Derf</strain>
        <tissue evidence="1">Whole organism</tissue>
    </source>
</reference>
<organism evidence="1 2">
    <name type="scientific">Dermatophagoides farinae</name>
    <name type="common">American house dust mite</name>
    <dbReference type="NCBI Taxonomy" id="6954"/>
    <lineage>
        <taxon>Eukaryota</taxon>
        <taxon>Metazoa</taxon>
        <taxon>Ecdysozoa</taxon>
        <taxon>Arthropoda</taxon>
        <taxon>Chelicerata</taxon>
        <taxon>Arachnida</taxon>
        <taxon>Acari</taxon>
        <taxon>Acariformes</taxon>
        <taxon>Sarcoptiformes</taxon>
        <taxon>Astigmata</taxon>
        <taxon>Psoroptidia</taxon>
        <taxon>Analgoidea</taxon>
        <taxon>Pyroglyphidae</taxon>
        <taxon>Dermatophagoidinae</taxon>
        <taxon>Dermatophagoides</taxon>
    </lineage>
</organism>